<keyword evidence="2" id="KW-1185">Reference proteome</keyword>
<proteinExistence type="predicted"/>
<reference evidence="1 2" key="1">
    <citation type="submission" date="2016-11" db="EMBL/GenBank/DDBJ databases">
        <authorList>
            <person name="Jaros S."/>
            <person name="Januszkiewicz K."/>
            <person name="Wedrychowicz H."/>
        </authorList>
    </citation>
    <scope>NUCLEOTIDE SEQUENCE [LARGE SCALE GENOMIC DNA]</scope>
    <source>
        <strain evidence="1 2">DSM 46144</strain>
    </source>
</reference>
<dbReference type="AlphaFoldDB" id="A0A1M7R4L3"/>
<protein>
    <submittedName>
        <fullName evidence="1">Uncharacterized protein</fullName>
    </submittedName>
</protein>
<sequence length="103" mass="10440">MKLRAGQTLSSPVDTTTVIVVRTPAAEVELTCAGVLLYDAKSGVPAPTGDPDPSQLGGSLLGKRYADDGLGLELLCTKGGKGTLAVNGIPIPLRDAKPLPASD</sequence>
<dbReference type="RefSeq" id="WP_073259738.1">
    <property type="nucleotide sequence ID" value="NZ_FRCS01000006.1"/>
</dbReference>
<gene>
    <name evidence="1" type="ORF">SAMN05443668_106400</name>
</gene>
<evidence type="ECO:0000313" key="1">
    <source>
        <dbReference type="EMBL" id="SHN39979.1"/>
    </source>
</evidence>
<accession>A0A1M7R4L3</accession>
<dbReference type="STRING" id="134849.SAMN05443668_106400"/>
<name>A0A1M7R4L3_9ACTN</name>
<dbReference type="OrthoDB" id="7478453at2"/>
<dbReference type="EMBL" id="FRCS01000006">
    <property type="protein sequence ID" value="SHN39979.1"/>
    <property type="molecule type" value="Genomic_DNA"/>
</dbReference>
<dbReference type="Proteomes" id="UP000184440">
    <property type="component" value="Unassembled WGS sequence"/>
</dbReference>
<evidence type="ECO:0000313" key="2">
    <source>
        <dbReference type="Proteomes" id="UP000184440"/>
    </source>
</evidence>
<organism evidence="1 2">
    <name type="scientific">Cryptosporangium aurantiacum</name>
    <dbReference type="NCBI Taxonomy" id="134849"/>
    <lineage>
        <taxon>Bacteria</taxon>
        <taxon>Bacillati</taxon>
        <taxon>Actinomycetota</taxon>
        <taxon>Actinomycetes</taxon>
        <taxon>Cryptosporangiales</taxon>
        <taxon>Cryptosporangiaceae</taxon>
        <taxon>Cryptosporangium</taxon>
    </lineage>
</organism>